<comment type="caution">
    <text evidence="4">The sequence shown here is derived from an EMBL/GenBank/DDBJ whole genome shotgun (WGS) entry which is preliminary data.</text>
</comment>
<dbReference type="InterPro" id="IPR018060">
    <property type="entry name" value="HTH_AraC"/>
</dbReference>
<feature type="domain" description="HDOD" evidence="3">
    <location>
        <begin position="339"/>
        <end position="532"/>
    </location>
</feature>
<accession>A0ABT2VP88</accession>
<reference evidence="5" key="1">
    <citation type="submission" date="2023-07" db="EMBL/GenBank/DDBJ databases">
        <title>Study on multiphase classification of strain Alteromonas salexigens isolated from the Yellow Sea.</title>
        <authorList>
            <person name="Sun L."/>
        </authorList>
    </citation>
    <scope>NUCLEOTIDE SEQUENCE [LARGE SCALE GENOMIC DNA]</scope>
    <source>
        <strain evidence="5">ASW11-19</strain>
    </source>
</reference>
<organism evidence="4 5">
    <name type="scientific">Alteromonas salexigens</name>
    <dbReference type="NCBI Taxonomy" id="2982530"/>
    <lineage>
        <taxon>Bacteria</taxon>
        <taxon>Pseudomonadati</taxon>
        <taxon>Pseudomonadota</taxon>
        <taxon>Gammaproteobacteria</taxon>
        <taxon>Alteromonadales</taxon>
        <taxon>Alteromonadaceae</taxon>
        <taxon>Alteromonas/Salinimonas group</taxon>
        <taxon>Alteromonas</taxon>
    </lineage>
</organism>
<dbReference type="SMART" id="SM00342">
    <property type="entry name" value="HTH_ARAC"/>
    <property type="match status" value="1"/>
</dbReference>
<gene>
    <name evidence="4" type="ORF">OCL06_10840</name>
</gene>
<proteinExistence type="predicted"/>
<dbReference type="PANTHER" id="PTHR47894:SF1">
    <property type="entry name" value="HTH-TYPE TRANSCRIPTIONAL REGULATOR VQSM"/>
    <property type="match status" value="1"/>
</dbReference>
<keyword evidence="5" id="KW-1185">Reference proteome</keyword>
<dbReference type="Gene3D" id="1.10.10.60">
    <property type="entry name" value="Homeodomain-like"/>
    <property type="match status" value="1"/>
</dbReference>
<dbReference type="Pfam" id="PF08668">
    <property type="entry name" value="HDOD"/>
    <property type="match status" value="1"/>
</dbReference>
<protein>
    <submittedName>
        <fullName evidence="4">Helix-turn-helix domain-containing protein</fullName>
    </submittedName>
</protein>
<dbReference type="Pfam" id="PF12833">
    <property type="entry name" value="HTH_18"/>
    <property type="match status" value="1"/>
</dbReference>
<evidence type="ECO:0000259" key="3">
    <source>
        <dbReference type="PROSITE" id="PS51833"/>
    </source>
</evidence>
<dbReference type="EMBL" id="JAOTJC010000008">
    <property type="protein sequence ID" value="MCU7555094.1"/>
    <property type="molecule type" value="Genomic_DNA"/>
</dbReference>
<dbReference type="RefSeq" id="WP_262994417.1">
    <property type="nucleotide sequence ID" value="NZ_JAOTJC010000008.1"/>
</dbReference>
<dbReference type="InterPro" id="IPR013976">
    <property type="entry name" value="HDOD"/>
</dbReference>
<dbReference type="Proteomes" id="UP001209257">
    <property type="component" value="Unassembled WGS sequence"/>
</dbReference>
<dbReference type="SUPFAM" id="SSF109604">
    <property type="entry name" value="HD-domain/PDEase-like"/>
    <property type="match status" value="1"/>
</dbReference>
<keyword evidence="1" id="KW-0238">DNA-binding</keyword>
<feature type="domain" description="HTH araC/xylS-type" evidence="2">
    <location>
        <begin position="222"/>
        <end position="319"/>
    </location>
</feature>
<dbReference type="Gene3D" id="1.10.3210.10">
    <property type="entry name" value="Hypothetical protein af1432"/>
    <property type="match status" value="1"/>
</dbReference>
<evidence type="ECO:0000313" key="4">
    <source>
        <dbReference type="EMBL" id="MCU7555094.1"/>
    </source>
</evidence>
<dbReference type="PROSITE" id="PS01124">
    <property type="entry name" value="HTH_ARAC_FAMILY_2"/>
    <property type="match status" value="1"/>
</dbReference>
<dbReference type="PANTHER" id="PTHR47894">
    <property type="entry name" value="HTH-TYPE TRANSCRIPTIONAL REGULATOR GADX"/>
    <property type="match status" value="1"/>
</dbReference>
<name>A0ABT2VP88_9ALTE</name>
<evidence type="ECO:0000256" key="1">
    <source>
        <dbReference type="ARBA" id="ARBA00023125"/>
    </source>
</evidence>
<evidence type="ECO:0000313" key="5">
    <source>
        <dbReference type="Proteomes" id="UP001209257"/>
    </source>
</evidence>
<sequence>MKINGIYWSAIVRSLLSLRRDAAHQDQADERALLMLEALEQGGITDAELSALLTSLCPASLYNTISRSLIGYLDFNKMGTLAVYLSAAKNIDEMLITLRQHQLRWFHTRCGLDFRMEGDVVHLSWAAGNCALTDILHAYVLLGMCRHLAGRHFCFESMHAPQPALARHLLGELSDSPIHEDNQIAMTFATHWLTTPSYYYNAQIKHALAGALANEPLVSLKARVEEIFEQVANPARLRLESVAGALGMSEAAFRRKLKQEELTFSKLLRQFIHDRACQHLLAGGKTEDVATQLGFADRRSFDRSLKEYSGINAGQLRKLGHRLQFQKGNSHLLDVVEHLPPLPDTVTRLLQLDDHTMTLAQVRSIVDSDPIFQAHLMGKASRATYGKPPATLDEAISRNLGLANIKQLAVLFSAQQLLTTQSRFSDLALLIDSMVISHTLFRQCMDSNYQNSEQTKQLLLFGLLSLLLIFHADCLFVSGAINHWQHSASFGEFVQALRADYGLCVYGSTSLMLLRWGVTGSINQSLWALCHGDTEEADAAPAYRVRACHDIAVTATLYGKEAARESLNTYTQLSDDERTRLTHWLAS</sequence>
<evidence type="ECO:0000259" key="2">
    <source>
        <dbReference type="PROSITE" id="PS01124"/>
    </source>
</evidence>
<dbReference type="PROSITE" id="PS51833">
    <property type="entry name" value="HDOD"/>
    <property type="match status" value="1"/>
</dbReference>